<feature type="compositionally biased region" description="Acidic residues" evidence="1">
    <location>
        <begin position="38"/>
        <end position="47"/>
    </location>
</feature>
<proteinExistence type="predicted"/>
<feature type="region of interest" description="Disordered" evidence="1">
    <location>
        <begin position="1"/>
        <end position="98"/>
    </location>
</feature>
<comment type="caution">
    <text evidence="2">The sequence shown here is derived from an EMBL/GenBank/DDBJ whole genome shotgun (WGS) entry which is preliminary data.</text>
</comment>
<evidence type="ECO:0000313" key="3">
    <source>
        <dbReference type="Proteomes" id="UP000265520"/>
    </source>
</evidence>
<protein>
    <submittedName>
        <fullName evidence="2">Formin-like protein</fullName>
    </submittedName>
</protein>
<feature type="non-terminal residue" evidence="2">
    <location>
        <position position="98"/>
    </location>
</feature>
<dbReference type="Proteomes" id="UP000265520">
    <property type="component" value="Unassembled WGS sequence"/>
</dbReference>
<evidence type="ECO:0000313" key="2">
    <source>
        <dbReference type="EMBL" id="MCI51980.1"/>
    </source>
</evidence>
<keyword evidence="3" id="KW-1185">Reference proteome</keyword>
<feature type="non-terminal residue" evidence="2">
    <location>
        <position position="1"/>
    </location>
</feature>
<sequence length="98" mass="10104">PRGGGSSVSRKLESPELRPLPPLVRLPAPPPPPKSDESDSDEEDEEFYSPRGSSLGGRESSGGTGSSSRRAFSTIAAVRSGESSSISCSSASFGSPEH</sequence>
<evidence type="ECO:0000256" key="1">
    <source>
        <dbReference type="SAM" id="MobiDB-lite"/>
    </source>
</evidence>
<organism evidence="2 3">
    <name type="scientific">Trifolium medium</name>
    <dbReference type="NCBI Taxonomy" id="97028"/>
    <lineage>
        <taxon>Eukaryota</taxon>
        <taxon>Viridiplantae</taxon>
        <taxon>Streptophyta</taxon>
        <taxon>Embryophyta</taxon>
        <taxon>Tracheophyta</taxon>
        <taxon>Spermatophyta</taxon>
        <taxon>Magnoliopsida</taxon>
        <taxon>eudicotyledons</taxon>
        <taxon>Gunneridae</taxon>
        <taxon>Pentapetalae</taxon>
        <taxon>rosids</taxon>
        <taxon>fabids</taxon>
        <taxon>Fabales</taxon>
        <taxon>Fabaceae</taxon>
        <taxon>Papilionoideae</taxon>
        <taxon>50 kb inversion clade</taxon>
        <taxon>NPAAA clade</taxon>
        <taxon>Hologalegina</taxon>
        <taxon>IRL clade</taxon>
        <taxon>Trifolieae</taxon>
        <taxon>Trifolium</taxon>
    </lineage>
</organism>
<feature type="compositionally biased region" description="Low complexity" evidence="1">
    <location>
        <begin position="80"/>
        <end position="98"/>
    </location>
</feature>
<accession>A0A392SVP7</accession>
<feature type="compositionally biased region" description="Pro residues" evidence="1">
    <location>
        <begin position="18"/>
        <end position="33"/>
    </location>
</feature>
<feature type="compositionally biased region" description="Low complexity" evidence="1">
    <location>
        <begin position="49"/>
        <end position="58"/>
    </location>
</feature>
<name>A0A392SVP7_9FABA</name>
<dbReference type="EMBL" id="LXQA010440240">
    <property type="protein sequence ID" value="MCI51980.1"/>
    <property type="molecule type" value="Genomic_DNA"/>
</dbReference>
<dbReference type="AlphaFoldDB" id="A0A392SVP7"/>
<reference evidence="2 3" key="1">
    <citation type="journal article" date="2018" name="Front. Plant Sci.">
        <title>Red Clover (Trifolium pratense) and Zigzag Clover (T. medium) - A Picture of Genomic Similarities and Differences.</title>
        <authorList>
            <person name="Dluhosova J."/>
            <person name="Istvanek J."/>
            <person name="Nedelnik J."/>
            <person name="Repkova J."/>
        </authorList>
    </citation>
    <scope>NUCLEOTIDE SEQUENCE [LARGE SCALE GENOMIC DNA]</scope>
    <source>
        <strain evidence="3">cv. 10/8</strain>
        <tissue evidence="2">Leaf</tissue>
    </source>
</reference>